<dbReference type="GO" id="GO:0004519">
    <property type="term" value="F:endonuclease activity"/>
    <property type="evidence" value="ECO:0007669"/>
    <property type="project" value="UniProtKB-KW"/>
</dbReference>
<keyword evidence="2" id="KW-0540">Nuclease</keyword>
<dbReference type="PATRIC" id="fig|294710.3.peg.1712"/>
<dbReference type="PANTHER" id="PTHR42834:SF1">
    <property type="entry name" value="ENDONUCLEASE_EXONUCLEASE_PHOSPHATASE FAMILY PROTEIN (AFU_ORTHOLOGUE AFUA_3G09210)"/>
    <property type="match status" value="1"/>
</dbReference>
<keyword evidence="2" id="KW-0378">Hydrolase</keyword>
<dbReference type="AlphaFoldDB" id="A0A101HKZ0"/>
<sequence>MRKHINIFLFYWLLALPMLVAQQRIYEVYSVAFYNVENLFDVEDDPNNRGDDEFLPEGPYNWTREKYEKKLDNLAEVISQLGREYSPLGPAVIGVSEVENRKVLEDLVKRPAIAEMGLEIIHEDSPDRRGIDVAMLYNPRLFSPEGSRLIPFVGEDTGYVSRDQLLVSGRLAGERLHLMVGHWPSRYGGDKSSPLRESAAAIAKAVSDSLCEAEGGMSKLLIMGDLNDDPTNRSVRKVLNALKHINEVDRCGLYNPMWRLYELGIGSLAYQGKWSLFDQIIVSHGLLQDPSQLRYWKAEVFNRSFLIQQEGRNRGYPHRTFSNNTFIDGYSDHLPVLVYLIREQQ</sequence>
<dbReference type="EMBL" id="LGGN01000008">
    <property type="protein sequence ID" value="KUK78709.1"/>
    <property type="molecule type" value="Genomic_DNA"/>
</dbReference>
<evidence type="ECO:0000313" key="3">
    <source>
        <dbReference type="Proteomes" id="UP000053860"/>
    </source>
</evidence>
<protein>
    <submittedName>
        <fullName evidence="2">Endonuclease/Exonuclease/phosphatase family protein</fullName>
    </submittedName>
</protein>
<feature type="domain" description="Endonuclease/exonuclease/phosphatase" evidence="1">
    <location>
        <begin position="30"/>
        <end position="341"/>
    </location>
</feature>
<organism evidence="2 3">
    <name type="scientific">Proteiniphilum acetatigenes</name>
    <dbReference type="NCBI Taxonomy" id="294710"/>
    <lineage>
        <taxon>Bacteria</taxon>
        <taxon>Pseudomonadati</taxon>
        <taxon>Bacteroidota</taxon>
        <taxon>Bacteroidia</taxon>
        <taxon>Bacteroidales</taxon>
        <taxon>Dysgonomonadaceae</taxon>
        <taxon>Proteiniphilum</taxon>
    </lineage>
</organism>
<dbReference type="SUPFAM" id="SSF56219">
    <property type="entry name" value="DNase I-like"/>
    <property type="match status" value="1"/>
</dbReference>
<accession>A0A101HKZ0</accession>
<keyword evidence="2" id="KW-0269">Exonuclease</keyword>
<gene>
    <name evidence="2" type="ORF">XD92_0100</name>
</gene>
<dbReference type="Pfam" id="PF19580">
    <property type="entry name" value="Exo_endo_phos_3"/>
    <property type="match status" value="1"/>
</dbReference>
<dbReference type="PANTHER" id="PTHR42834">
    <property type="entry name" value="ENDONUCLEASE/EXONUCLEASE/PHOSPHATASE FAMILY PROTEIN (AFU_ORTHOLOGUE AFUA_3G09210)"/>
    <property type="match status" value="1"/>
</dbReference>
<comment type="caution">
    <text evidence="2">The sequence shown here is derived from an EMBL/GenBank/DDBJ whole genome shotgun (WGS) entry which is preliminary data.</text>
</comment>
<dbReference type="GO" id="GO:0004527">
    <property type="term" value="F:exonuclease activity"/>
    <property type="evidence" value="ECO:0007669"/>
    <property type="project" value="UniProtKB-KW"/>
</dbReference>
<proteinExistence type="predicted"/>
<reference evidence="3" key="1">
    <citation type="journal article" date="2015" name="MBio">
        <title>Genome-Resolved Metagenomic Analysis Reveals Roles for Candidate Phyla and Other Microbial Community Members in Biogeochemical Transformations in Oil Reservoirs.</title>
        <authorList>
            <person name="Hu P."/>
            <person name="Tom L."/>
            <person name="Singh A."/>
            <person name="Thomas B.C."/>
            <person name="Baker B.J."/>
            <person name="Piceno Y.M."/>
            <person name="Andersen G.L."/>
            <person name="Banfield J.F."/>
        </authorList>
    </citation>
    <scope>NUCLEOTIDE SEQUENCE [LARGE SCALE GENOMIC DNA]</scope>
</reference>
<dbReference type="Proteomes" id="UP000053860">
    <property type="component" value="Unassembled WGS sequence"/>
</dbReference>
<dbReference type="Gene3D" id="3.60.10.10">
    <property type="entry name" value="Endonuclease/exonuclease/phosphatase"/>
    <property type="match status" value="1"/>
</dbReference>
<dbReference type="InterPro" id="IPR036691">
    <property type="entry name" value="Endo/exonu/phosph_ase_sf"/>
</dbReference>
<dbReference type="InterPro" id="IPR005135">
    <property type="entry name" value="Endo/exonuclease/phosphatase"/>
</dbReference>
<name>A0A101HKZ0_9BACT</name>
<evidence type="ECO:0000259" key="1">
    <source>
        <dbReference type="Pfam" id="PF19580"/>
    </source>
</evidence>
<keyword evidence="2" id="KW-0255">Endonuclease</keyword>
<evidence type="ECO:0000313" key="2">
    <source>
        <dbReference type="EMBL" id="KUK78709.1"/>
    </source>
</evidence>